<dbReference type="GO" id="GO:0090657">
    <property type="term" value="P:telomeric loop disassembly"/>
    <property type="evidence" value="ECO:0007669"/>
    <property type="project" value="TreeGrafter"/>
</dbReference>
<dbReference type="GO" id="GO:0010569">
    <property type="term" value="P:regulation of double-strand break repair via homologous recombination"/>
    <property type="evidence" value="ECO:0007669"/>
    <property type="project" value="TreeGrafter"/>
</dbReference>
<gene>
    <name evidence="16" type="ORF">PYX00_007390</name>
</gene>
<dbReference type="GO" id="GO:0006281">
    <property type="term" value="P:DNA repair"/>
    <property type="evidence" value="ECO:0007669"/>
    <property type="project" value="UniProtKB-KW"/>
</dbReference>
<dbReference type="InterPro" id="IPR010614">
    <property type="entry name" value="RAD3-like_helicase_DEAD"/>
</dbReference>
<feature type="domain" description="Helicase ATP-binding" evidence="15">
    <location>
        <begin position="8"/>
        <end position="297"/>
    </location>
</feature>
<keyword evidence="4" id="KW-0547">Nucleotide-binding</keyword>
<keyword evidence="12" id="KW-0234">DNA repair</keyword>
<evidence type="ECO:0000256" key="2">
    <source>
        <dbReference type="ARBA" id="ARBA00022485"/>
    </source>
</evidence>
<dbReference type="SMART" id="SM00488">
    <property type="entry name" value="DEXDc2"/>
    <property type="match status" value="1"/>
</dbReference>
<keyword evidence="8" id="KW-0067">ATP-binding</keyword>
<dbReference type="CDD" id="cd18788">
    <property type="entry name" value="SF2_C_XPD"/>
    <property type="match status" value="1"/>
</dbReference>
<evidence type="ECO:0000313" key="16">
    <source>
        <dbReference type="EMBL" id="KAL0269764.1"/>
    </source>
</evidence>
<keyword evidence="13" id="KW-0413">Isomerase</keyword>
<evidence type="ECO:0000256" key="6">
    <source>
        <dbReference type="ARBA" id="ARBA00022801"/>
    </source>
</evidence>
<evidence type="ECO:0000256" key="5">
    <source>
        <dbReference type="ARBA" id="ARBA00022763"/>
    </source>
</evidence>
<evidence type="ECO:0000256" key="13">
    <source>
        <dbReference type="ARBA" id="ARBA00023235"/>
    </source>
</evidence>
<evidence type="ECO:0000259" key="15">
    <source>
        <dbReference type="PROSITE" id="PS51193"/>
    </source>
</evidence>
<sequence length="992" mass="112872">MSKLKILDYDVEFPYESPYEIQTSYMEKVIHCLHNKLHGVLESPTGTGKTLCLLAPISAWLRKQRQQQVASCETSIEAIMQGCAPAEEEGKKWGKKSGTVWYTARTHSQIAQTISEMRKCDIRGLNIRVLGARDQLCINPEVLQEEASYVKTIKCKELTKNKMCKYYKRFQKEKDVRKYFQSGAVLDIEDLVSVGKSCGVCPYFLSRDDIEHADVVFLPYNYIIDQDSRSANSLQFQGDVIIFDEGHNVPHSCEESFEFSFTNLDLIMGIKNIKDLMVTISQRGETAENDDEEKDIALHAENSMFLLEILQKLSAGLETLPPSDDLLPILKLYSYFEEAGINHGTAGNILSIINEFNSDSDRLNLTGSMITTFSILEKMAGILFGPAVRSFDKTVIDNSFKCCVRMEEDALKKSKRVSLYCFNPSFGIRSIIQLGVQTMIITSGTLSPLRNFISELNIPKPVTLQNGHIAKKCQVPFLIVGTGVGNVRMDAAYTNRFDRQYIISLGNTITNLISSVPDGVLLLFSSYSMMKNLRDVWESDVGIWKRLDSLKRVFVEPRGKEEFINCMENYKRAIDAGNGAIIMGVLRGKISEGLDFKDQYCRAVFIIGVPFPPTKDPRVRGKEKYAESLTVFDPVTQTEQKLYNIQYMSVEAMKTTNQAIGRVIRHGQDYGAIILLDYRFSWNRLFTNISPWIRGTTPSEKNFQQAKKTLSEFFRNVHLGKLGVPEVRSQRVDANGCPIAGYVSYEEYKHSKSAPWISANLPNQKPTIKGLEYVDDDKTDILSLYASSQSDTSSQNSVGESKSIFDALETKKKTCPIYGELESKEGNGTKRKFEDDKDVPKATTFSNGSFSVGAKPAKKVFRFQVKPFSDPDEKEPNISTQLKNTTNNCNSQTDFAKKSEKVDQENLKMKIVNYFLQTKNTLSEEEQDEFKKYTFRYMKGEKSLSEMINLMDKIFIFPERKELFKKFEICIKVKDKEEWYMACRKRKIDECR</sequence>
<evidence type="ECO:0000256" key="3">
    <source>
        <dbReference type="ARBA" id="ARBA00022723"/>
    </source>
</evidence>
<dbReference type="GO" id="GO:0046872">
    <property type="term" value="F:metal ion binding"/>
    <property type="evidence" value="ECO:0007669"/>
    <property type="project" value="UniProtKB-KW"/>
</dbReference>
<name>A0AAW2HIZ7_9NEOP</name>
<keyword evidence="7" id="KW-0347">Helicase</keyword>
<keyword evidence="5" id="KW-0227">DNA damage</keyword>
<dbReference type="InterPro" id="IPR013020">
    <property type="entry name" value="Rad3/Chl1-like"/>
</dbReference>
<dbReference type="PANTHER" id="PTHR11472">
    <property type="entry name" value="DNA REPAIR DEAD HELICASE RAD3/XP-D SUBFAMILY MEMBER"/>
    <property type="match status" value="1"/>
</dbReference>
<evidence type="ECO:0000256" key="8">
    <source>
        <dbReference type="ARBA" id="ARBA00022840"/>
    </source>
</evidence>
<dbReference type="SMART" id="SM00491">
    <property type="entry name" value="HELICc2"/>
    <property type="match status" value="1"/>
</dbReference>
<comment type="subcellular location">
    <subcellularLocation>
        <location evidence="1">Nucleus</location>
    </subcellularLocation>
</comment>
<dbReference type="EMBL" id="JARGDH010000004">
    <property type="protein sequence ID" value="KAL0269764.1"/>
    <property type="molecule type" value="Genomic_DNA"/>
</dbReference>
<evidence type="ECO:0000256" key="1">
    <source>
        <dbReference type="ARBA" id="ARBA00004123"/>
    </source>
</evidence>
<dbReference type="InterPro" id="IPR045028">
    <property type="entry name" value="DinG/Rad3-like"/>
</dbReference>
<dbReference type="GO" id="GO:0016818">
    <property type="term" value="F:hydrolase activity, acting on acid anhydrides, in phosphorus-containing anhydrides"/>
    <property type="evidence" value="ECO:0007669"/>
    <property type="project" value="InterPro"/>
</dbReference>
<dbReference type="PANTHER" id="PTHR11472:SF34">
    <property type="entry name" value="REGULATOR OF TELOMERE ELONGATION HELICASE 1"/>
    <property type="match status" value="1"/>
</dbReference>
<keyword evidence="14" id="KW-0539">Nucleus</keyword>
<dbReference type="GO" id="GO:0005634">
    <property type="term" value="C:nucleus"/>
    <property type="evidence" value="ECO:0007669"/>
    <property type="project" value="UniProtKB-SubCell"/>
</dbReference>
<evidence type="ECO:0000256" key="4">
    <source>
        <dbReference type="ARBA" id="ARBA00022741"/>
    </source>
</evidence>
<accession>A0AAW2HIZ7</accession>
<keyword evidence="11" id="KW-0238">DNA-binding</keyword>
<dbReference type="InterPro" id="IPR006554">
    <property type="entry name" value="Helicase-like_DEXD_c2"/>
</dbReference>
<evidence type="ECO:0000256" key="10">
    <source>
        <dbReference type="ARBA" id="ARBA00023014"/>
    </source>
</evidence>
<comment type="caution">
    <text evidence="16">The sequence shown here is derived from an EMBL/GenBank/DDBJ whole genome shotgun (WGS) entry which is preliminary data.</text>
</comment>
<dbReference type="PROSITE" id="PS51193">
    <property type="entry name" value="HELICASE_ATP_BIND_2"/>
    <property type="match status" value="1"/>
</dbReference>
<keyword evidence="6" id="KW-0378">Hydrolase</keyword>
<evidence type="ECO:0000256" key="9">
    <source>
        <dbReference type="ARBA" id="ARBA00023004"/>
    </source>
</evidence>
<dbReference type="InterPro" id="IPR027417">
    <property type="entry name" value="P-loop_NTPase"/>
</dbReference>
<dbReference type="InterPro" id="IPR014013">
    <property type="entry name" value="Helic_SF1/SF2_ATP-bd_DinG/Rad3"/>
</dbReference>
<dbReference type="GO" id="GO:0005524">
    <property type="term" value="F:ATP binding"/>
    <property type="evidence" value="ECO:0007669"/>
    <property type="project" value="UniProtKB-KW"/>
</dbReference>
<keyword evidence="2" id="KW-0004">4Fe-4S</keyword>
<dbReference type="GO" id="GO:0003678">
    <property type="term" value="F:DNA helicase activity"/>
    <property type="evidence" value="ECO:0007669"/>
    <property type="project" value="InterPro"/>
</dbReference>
<protein>
    <recommendedName>
        <fullName evidence="15">Helicase ATP-binding domain-containing protein</fullName>
    </recommendedName>
</protein>
<keyword evidence="3" id="KW-0479">Metal-binding</keyword>
<evidence type="ECO:0000256" key="12">
    <source>
        <dbReference type="ARBA" id="ARBA00023204"/>
    </source>
</evidence>
<dbReference type="GO" id="GO:0051539">
    <property type="term" value="F:4 iron, 4 sulfur cluster binding"/>
    <property type="evidence" value="ECO:0007669"/>
    <property type="project" value="UniProtKB-KW"/>
</dbReference>
<dbReference type="GO" id="GO:0003677">
    <property type="term" value="F:DNA binding"/>
    <property type="evidence" value="ECO:0007669"/>
    <property type="project" value="UniProtKB-KW"/>
</dbReference>
<dbReference type="SUPFAM" id="SSF52540">
    <property type="entry name" value="P-loop containing nucleoside triphosphate hydrolases"/>
    <property type="match status" value="2"/>
</dbReference>
<reference evidence="16" key="1">
    <citation type="journal article" date="2024" name="Gigascience">
        <title>Chromosome-level genome of the poultry shaft louse Menopon gallinae provides insight into the host-switching and adaptive evolution of parasitic lice.</title>
        <authorList>
            <person name="Xu Y."/>
            <person name="Ma L."/>
            <person name="Liu S."/>
            <person name="Liang Y."/>
            <person name="Liu Q."/>
            <person name="He Z."/>
            <person name="Tian L."/>
            <person name="Duan Y."/>
            <person name="Cai W."/>
            <person name="Li H."/>
            <person name="Song F."/>
        </authorList>
    </citation>
    <scope>NUCLEOTIDE SEQUENCE</scope>
    <source>
        <strain evidence="16">Cailab_2023a</strain>
    </source>
</reference>
<dbReference type="GO" id="GO:0070182">
    <property type="term" value="F:DNA polymerase binding"/>
    <property type="evidence" value="ECO:0007669"/>
    <property type="project" value="TreeGrafter"/>
</dbReference>
<dbReference type="AlphaFoldDB" id="A0AAW2HIZ7"/>
<dbReference type="Gene3D" id="1.20.1160.20">
    <property type="match status" value="1"/>
</dbReference>
<dbReference type="Pfam" id="PF13307">
    <property type="entry name" value="Helicase_C_2"/>
    <property type="match status" value="1"/>
</dbReference>
<keyword evidence="10" id="KW-0411">Iron-sulfur</keyword>
<proteinExistence type="predicted"/>
<evidence type="ECO:0000256" key="14">
    <source>
        <dbReference type="ARBA" id="ARBA00023242"/>
    </source>
</evidence>
<evidence type="ECO:0000256" key="7">
    <source>
        <dbReference type="ARBA" id="ARBA00022806"/>
    </source>
</evidence>
<dbReference type="Gene3D" id="3.40.50.300">
    <property type="entry name" value="P-loop containing nucleotide triphosphate hydrolases"/>
    <property type="match status" value="2"/>
</dbReference>
<organism evidence="16">
    <name type="scientific">Menopon gallinae</name>
    <name type="common">poultry shaft louse</name>
    <dbReference type="NCBI Taxonomy" id="328185"/>
    <lineage>
        <taxon>Eukaryota</taxon>
        <taxon>Metazoa</taxon>
        <taxon>Ecdysozoa</taxon>
        <taxon>Arthropoda</taxon>
        <taxon>Hexapoda</taxon>
        <taxon>Insecta</taxon>
        <taxon>Pterygota</taxon>
        <taxon>Neoptera</taxon>
        <taxon>Paraneoptera</taxon>
        <taxon>Psocodea</taxon>
        <taxon>Troctomorpha</taxon>
        <taxon>Phthiraptera</taxon>
        <taxon>Amblycera</taxon>
        <taxon>Menoponidae</taxon>
        <taxon>Menopon</taxon>
    </lineage>
</organism>
<dbReference type="GO" id="GO:1904430">
    <property type="term" value="P:negative regulation of t-circle formation"/>
    <property type="evidence" value="ECO:0007669"/>
    <property type="project" value="TreeGrafter"/>
</dbReference>
<dbReference type="EMBL" id="JARGDH010000004">
    <property type="protein sequence ID" value="KAL0269765.1"/>
    <property type="molecule type" value="Genomic_DNA"/>
</dbReference>
<evidence type="ECO:0000256" key="11">
    <source>
        <dbReference type="ARBA" id="ARBA00023125"/>
    </source>
</evidence>
<keyword evidence="9" id="KW-0408">Iron</keyword>
<dbReference type="GO" id="GO:0045910">
    <property type="term" value="P:negative regulation of DNA recombination"/>
    <property type="evidence" value="ECO:0007669"/>
    <property type="project" value="TreeGrafter"/>
</dbReference>
<dbReference type="NCBIfam" id="TIGR00604">
    <property type="entry name" value="rad3"/>
    <property type="match status" value="1"/>
</dbReference>
<dbReference type="InterPro" id="IPR006555">
    <property type="entry name" value="ATP-dep_Helicase_C"/>
</dbReference>
<dbReference type="Pfam" id="PF06733">
    <property type="entry name" value="DEAD_2"/>
    <property type="match status" value="1"/>
</dbReference>